<accession>A0A1Y3AVI0</accession>
<proteinExistence type="predicted"/>
<evidence type="ECO:0000313" key="1">
    <source>
        <dbReference type="EMBL" id="OTF71175.1"/>
    </source>
</evidence>
<evidence type="ECO:0000313" key="2">
    <source>
        <dbReference type="Proteomes" id="UP000194236"/>
    </source>
</evidence>
<organism evidence="1 2">
    <name type="scientific">Euroglyphus maynei</name>
    <name type="common">Mayne's house dust mite</name>
    <dbReference type="NCBI Taxonomy" id="6958"/>
    <lineage>
        <taxon>Eukaryota</taxon>
        <taxon>Metazoa</taxon>
        <taxon>Ecdysozoa</taxon>
        <taxon>Arthropoda</taxon>
        <taxon>Chelicerata</taxon>
        <taxon>Arachnida</taxon>
        <taxon>Acari</taxon>
        <taxon>Acariformes</taxon>
        <taxon>Sarcoptiformes</taxon>
        <taxon>Astigmata</taxon>
        <taxon>Psoroptidia</taxon>
        <taxon>Analgoidea</taxon>
        <taxon>Pyroglyphidae</taxon>
        <taxon>Pyroglyphinae</taxon>
        <taxon>Euroglyphus</taxon>
    </lineage>
</organism>
<sequence>MITPGQLKISEKYPNNYLSLQILEQKSIRFVELIEPKTRRQFTCPILELIAIDIPDRFNIDYMNGVFDGPDVR</sequence>
<dbReference type="Proteomes" id="UP000194236">
    <property type="component" value="Unassembled WGS sequence"/>
</dbReference>
<gene>
    <name evidence="1" type="ORF">BLA29_013557</name>
</gene>
<dbReference type="EMBL" id="MUJZ01062255">
    <property type="protein sequence ID" value="OTF71175.1"/>
    <property type="molecule type" value="Genomic_DNA"/>
</dbReference>
<reference evidence="1 2" key="1">
    <citation type="submission" date="2017-03" db="EMBL/GenBank/DDBJ databases">
        <title>Genome Survey of Euroglyphus maynei.</title>
        <authorList>
            <person name="Arlian L.G."/>
            <person name="Morgan M.S."/>
            <person name="Rider S.D."/>
        </authorList>
    </citation>
    <scope>NUCLEOTIDE SEQUENCE [LARGE SCALE GENOMIC DNA]</scope>
    <source>
        <strain evidence="1">Arlian Lab</strain>
        <tissue evidence="1">Whole body</tissue>
    </source>
</reference>
<protein>
    <submittedName>
        <fullName evidence="1">Uncharacterized protein</fullName>
    </submittedName>
</protein>
<name>A0A1Y3AVI0_EURMA</name>
<dbReference type="AlphaFoldDB" id="A0A1Y3AVI0"/>
<keyword evidence="2" id="KW-1185">Reference proteome</keyword>
<dbReference type="OrthoDB" id="6496111at2759"/>
<comment type="caution">
    <text evidence="1">The sequence shown here is derived from an EMBL/GenBank/DDBJ whole genome shotgun (WGS) entry which is preliminary data.</text>
</comment>